<dbReference type="RefSeq" id="XP_064659329.1">
    <property type="nucleotide sequence ID" value="XM_064801968.1"/>
</dbReference>
<dbReference type="Proteomes" id="UP001337655">
    <property type="component" value="Unassembled WGS sequence"/>
</dbReference>
<dbReference type="PANTHER" id="PTHR43591:SF10">
    <property type="entry name" value="ABC TRANSMEMBRANE TYPE-1 DOMAIN-CONTAINING PROTEIN-RELATED"/>
    <property type="match status" value="1"/>
</dbReference>
<dbReference type="Pfam" id="PF13489">
    <property type="entry name" value="Methyltransf_23"/>
    <property type="match status" value="1"/>
</dbReference>
<dbReference type="GeneID" id="89926060"/>
<dbReference type="InterPro" id="IPR029063">
    <property type="entry name" value="SAM-dependent_MTases_sf"/>
</dbReference>
<organism evidence="2 3">
    <name type="scientific">Saxophila tyrrhenica</name>
    <dbReference type="NCBI Taxonomy" id="1690608"/>
    <lineage>
        <taxon>Eukaryota</taxon>
        <taxon>Fungi</taxon>
        <taxon>Dikarya</taxon>
        <taxon>Ascomycota</taxon>
        <taxon>Pezizomycotina</taxon>
        <taxon>Dothideomycetes</taxon>
        <taxon>Dothideomycetidae</taxon>
        <taxon>Mycosphaerellales</taxon>
        <taxon>Extremaceae</taxon>
        <taxon>Saxophila</taxon>
    </lineage>
</organism>
<keyword evidence="3" id="KW-1185">Reference proteome</keyword>
<accession>A0AAV9PAS5</accession>
<comment type="caution">
    <text evidence="2">The sequence shown here is derived from an EMBL/GenBank/DDBJ whole genome shotgun (WGS) entry which is preliminary data.</text>
</comment>
<dbReference type="Gene3D" id="3.40.50.150">
    <property type="entry name" value="Vaccinia Virus protein VP39"/>
    <property type="match status" value="1"/>
</dbReference>
<dbReference type="PANTHER" id="PTHR43591">
    <property type="entry name" value="METHYLTRANSFERASE"/>
    <property type="match status" value="1"/>
</dbReference>
<proteinExistence type="predicted"/>
<sequence length="341" mass="38692">MSDVQEQPAAPAAEGEAAPDFVGPVNEGAVDQVDSTYAPSVGGTETTSLKSAITKYREENGRTYHSYGSTEHWGPNDEKAQDQQDLSHHLWTLSLKGDFFLSPVKDPVKILDVGTGTGIWVIEVAEQFPQAEVTGTDVSPIQPGWVPPNAFFEIDDFNVEWLDENKFDLVHARELLGTCPDWPALYRRAFRAIKPGGWFEQHEPGLFFLSDHVEFGEDSPYVQWNTTMYDAGIKSGMRFDIGDKIKGRMEEAGFINVTEYRIPWLVGGWSKDEHQRKIGQWNQLRLDIGIADFCSRRFTNHLGFTPEQVEVFCAGMRNSFRDKKLYSYIWAYFVYGQKPEE</sequence>
<dbReference type="EMBL" id="JAVRRT010000007">
    <property type="protein sequence ID" value="KAK5170131.1"/>
    <property type="molecule type" value="Genomic_DNA"/>
</dbReference>
<protein>
    <recommendedName>
        <fullName evidence="4">S-adenosyl-L-methionine-dependent methyltransferase</fullName>
    </recommendedName>
</protein>
<gene>
    <name evidence="2" type="ORF">LTR77_004715</name>
</gene>
<name>A0AAV9PAS5_9PEZI</name>
<dbReference type="CDD" id="cd02440">
    <property type="entry name" value="AdoMet_MTases"/>
    <property type="match status" value="1"/>
</dbReference>
<reference evidence="2 3" key="1">
    <citation type="submission" date="2023-08" db="EMBL/GenBank/DDBJ databases">
        <title>Black Yeasts Isolated from many extreme environments.</title>
        <authorList>
            <person name="Coleine C."/>
            <person name="Stajich J.E."/>
            <person name="Selbmann L."/>
        </authorList>
    </citation>
    <scope>NUCLEOTIDE SEQUENCE [LARGE SCALE GENOMIC DNA]</scope>
    <source>
        <strain evidence="2 3">CCFEE 5935</strain>
    </source>
</reference>
<feature type="compositionally biased region" description="Polar residues" evidence="1">
    <location>
        <begin position="33"/>
        <end position="45"/>
    </location>
</feature>
<feature type="region of interest" description="Disordered" evidence="1">
    <location>
        <begin position="1"/>
        <end position="45"/>
    </location>
</feature>
<evidence type="ECO:0000256" key="1">
    <source>
        <dbReference type="SAM" id="MobiDB-lite"/>
    </source>
</evidence>
<evidence type="ECO:0000313" key="3">
    <source>
        <dbReference type="Proteomes" id="UP001337655"/>
    </source>
</evidence>
<dbReference type="SUPFAM" id="SSF53335">
    <property type="entry name" value="S-adenosyl-L-methionine-dependent methyltransferases"/>
    <property type="match status" value="1"/>
</dbReference>
<dbReference type="AlphaFoldDB" id="A0AAV9PAS5"/>
<feature type="compositionally biased region" description="Low complexity" evidence="1">
    <location>
        <begin position="1"/>
        <end position="19"/>
    </location>
</feature>
<evidence type="ECO:0008006" key="4">
    <source>
        <dbReference type="Google" id="ProtNLM"/>
    </source>
</evidence>
<dbReference type="GO" id="GO:0008168">
    <property type="term" value="F:methyltransferase activity"/>
    <property type="evidence" value="ECO:0007669"/>
    <property type="project" value="TreeGrafter"/>
</dbReference>
<evidence type="ECO:0000313" key="2">
    <source>
        <dbReference type="EMBL" id="KAK5170131.1"/>
    </source>
</evidence>